<evidence type="ECO:0000313" key="2">
    <source>
        <dbReference type="EMBL" id="EPZ36035.1"/>
    </source>
</evidence>
<evidence type="ECO:0000256" key="1">
    <source>
        <dbReference type="SAM" id="MobiDB-lite"/>
    </source>
</evidence>
<feature type="compositionally biased region" description="Polar residues" evidence="1">
    <location>
        <begin position="66"/>
        <end position="86"/>
    </location>
</feature>
<reference evidence="2 3" key="1">
    <citation type="journal article" date="2013" name="Curr. Biol.">
        <title>Shared signatures of parasitism and phylogenomics unite Cryptomycota and microsporidia.</title>
        <authorList>
            <person name="James T.Y."/>
            <person name="Pelin A."/>
            <person name="Bonen L."/>
            <person name="Ahrendt S."/>
            <person name="Sain D."/>
            <person name="Corradi N."/>
            <person name="Stajich J.E."/>
        </authorList>
    </citation>
    <scope>NUCLEOTIDE SEQUENCE [LARGE SCALE GENOMIC DNA]</scope>
    <source>
        <strain evidence="2 3">CSF55</strain>
    </source>
</reference>
<keyword evidence="3" id="KW-1185">Reference proteome</keyword>
<gene>
    <name evidence="2" type="ORF">O9G_002678</name>
</gene>
<dbReference type="AlphaFoldDB" id="A0A075B456"/>
<sequence>MAVVPDRNQTGELSILNAMSMTKQSALLSSEKGTIGDIQKSPKYVYQSNDSCIYSLPGEEKHKNDISNNQMETPKRSQQNLHSDPTNISFEKIPTSPSKIQSLLGASIRNSCENICLDRKVVSRRFIKQSQKAVGENFLSSSKIAIETIKDELCSKKLSVTADCMDIYREHCSMVW</sequence>
<dbReference type="Proteomes" id="UP000030755">
    <property type="component" value="Unassembled WGS sequence"/>
</dbReference>
<evidence type="ECO:0000313" key="3">
    <source>
        <dbReference type="Proteomes" id="UP000030755"/>
    </source>
</evidence>
<dbReference type="HOGENOM" id="CLU_1526026_0_0_1"/>
<name>A0A075B456_ROZAC</name>
<feature type="region of interest" description="Disordered" evidence="1">
    <location>
        <begin position="57"/>
        <end position="86"/>
    </location>
</feature>
<protein>
    <submittedName>
        <fullName evidence="2">Uncharacterized protein</fullName>
    </submittedName>
</protein>
<proteinExistence type="predicted"/>
<organism evidence="2 3">
    <name type="scientific">Rozella allomycis (strain CSF55)</name>
    <dbReference type="NCBI Taxonomy" id="988480"/>
    <lineage>
        <taxon>Eukaryota</taxon>
        <taxon>Fungi</taxon>
        <taxon>Fungi incertae sedis</taxon>
        <taxon>Cryptomycota</taxon>
        <taxon>Cryptomycota incertae sedis</taxon>
        <taxon>Rozella</taxon>
    </lineage>
</organism>
<accession>A0A075B456</accession>
<dbReference type="EMBL" id="KE560678">
    <property type="protein sequence ID" value="EPZ36035.1"/>
    <property type="molecule type" value="Genomic_DNA"/>
</dbReference>